<dbReference type="GO" id="GO:0005789">
    <property type="term" value="C:endoplasmic reticulum membrane"/>
    <property type="evidence" value="ECO:0007669"/>
    <property type="project" value="UniProtKB-SubCell"/>
</dbReference>
<evidence type="ECO:0000256" key="5">
    <source>
        <dbReference type="ARBA" id="ARBA00022692"/>
    </source>
</evidence>
<comment type="subcellular location">
    <subcellularLocation>
        <location evidence="18">Endoplasmic reticulum membrane</location>
        <topology evidence="18">Multi-pass membrane protein</topology>
    </subcellularLocation>
    <subcellularLocation>
        <location evidence="2">Membrane</location>
        <topology evidence="2">Multi-pass membrane protein</topology>
    </subcellularLocation>
    <subcellularLocation>
        <location evidence="1">Nucleus</location>
    </subcellularLocation>
</comment>
<dbReference type="GO" id="GO:0005634">
    <property type="term" value="C:nucleus"/>
    <property type="evidence" value="ECO:0007669"/>
    <property type="project" value="UniProtKB-SubCell"/>
</dbReference>
<evidence type="ECO:0000256" key="2">
    <source>
        <dbReference type="ARBA" id="ARBA00004141"/>
    </source>
</evidence>
<dbReference type="InterPro" id="IPR039859">
    <property type="entry name" value="PFA4/ZDH16/20/ERF2-like"/>
</dbReference>
<feature type="region of interest" description="Disordered" evidence="21">
    <location>
        <begin position="579"/>
        <end position="677"/>
    </location>
</feature>
<reference evidence="23 25" key="1">
    <citation type="submission" date="2015-10" db="EMBL/GenBank/DDBJ databases">
        <title>The cercosporin biosynthetic gene cluster was horizontally transferred to several fungal lineages and shown to be expanded in Cercospora beticola based on microsynteny with recipient genomes.</title>
        <authorList>
            <person name="De Jonge R."/>
            <person name="Ebert M.K."/>
            <person name="Suttle J.C."/>
            <person name="Jurick Ii W.M."/>
            <person name="Secor G.A."/>
            <person name="Thomma B.P."/>
            <person name="Van De Peer Y."/>
            <person name="Bolton M.D."/>
        </authorList>
    </citation>
    <scope>NUCLEOTIDE SEQUENCE [LARGE SCALE GENOMIC DNA]</scope>
    <source>
        <strain evidence="23 25">09-40</strain>
    </source>
</reference>
<evidence type="ECO:0000313" key="23">
    <source>
        <dbReference type="EMBL" id="PIA93498.1"/>
    </source>
</evidence>
<feature type="compositionally biased region" description="Basic and acidic residues" evidence="21">
    <location>
        <begin position="583"/>
        <end position="597"/>
    </location>
</feature>
<dbReference type="Pfam" id="PF09340">
    <property type="entry name" value="NuA4"/>
    <property type="match status" value="1"/>
</dbReference>
<comment type="catalytic activity">
    <reaction evidence="17 18 19">
        <text>L-cysteinyl-[protein] + hexadecanoyl-CoA = S-hexadecanoyl-L-cysteinyl-[protein] + CoA</text>
        <dbReference type="Rhea" id="RHEA:36683"/>
        <dbReference type="Rhea" id="RHEA-COMP:10131"/>
        <dbReference type="Rhea" id="RHEA-COMP:11032"/>
        <dbReference type="ChEBI" id="CHEBI:29950"/>
        <dbReference type="ChEBI" id="CHEBI:57287"/>
        <dbReference type="ChEBI" id="CHEBI:57379"/>
        <dbReference type="ChEBI" id="CHEBI:74151"/>
        <dbReference type="EC" id="2.3.1.225"/>
    </reaction>
</comment>
<evidence type="ECO:0000256" key="1">
    <source>
        <dbReference type="ARBA" id="ARBA00004123"/>
    </source>
</evidence>
<evidence type="ECO:0000256" key="17">
    <source>
        <dbReference type="ARBA" id="ARBA00048048"/>
    </source>
</evidence>
<feature type="active site" description="S-palmitoyl cysteine intermediate" evidence="18">
    <location>
        <position position="128"/>
    </location>
</feature>
<feature type="region of interest" description="Disordered" evidence="21">
    <location>
        <begin position="486"/>
        <end position="515"/>
    </location>
</feature>
<evidence type="ECO:0000259" key="22">
    <source>
        <dbReference type="Pfam" id="PF01529"/>
    </source>
</evidence>
<accession>A0A2G5HLW3</accession>
<evidence type="ECO:0000256" key="7">
    <source>
        <dbReference type="ARBA" id="ARBA00022853"/>
    </source>
</evidence>
<dbReference type="AlphaFoldDB" id="A0A2G5HLW3"/>
<dbReference type="HAMAP" id="MF_03199">
    <property type="entry name" value="DHHC_PAT_PFA4"/>
    <property type="match status" value="1"/>
</dbReference>
<keyword evidence="7" id="KW-0156">Chromatin regulator</keyword>
<dbReference type="OrthoDB" id="331948at2759"/>
<evidence type="ECO:0000256" key="21">
    <source>
        <dbReference type="SAM" id="MobiDB-lite"/>
    </source>
</evidence>
<dbReference type="PANTHER" id="PTHR12246">
    <property type="entry name" value="PALMITOYLTRANSFERASE ZDHHC16"/>
    <property type="match status" value="1"/>
</dbReference>
<keyword evidence="12 18" id="KW-0564">Palmitate</keyword>
<feature type="compositionally biased region" description="Basic and acidic residues" evidence="21">
    <location>
        <begin position="393"/>
        <end position="406"/>
    </location>
</feature>
<dbReference type="EMBL" id="CP134187">
    <property type="protein sequence ID" value="WPB01481.1"/>
    <property type="molecule type" value="Genomic_DNA"/>
</dbReference>
<sequence>MELKDLPLVQRLALPAVSSLIAFLAYTSQWLFHRIEPGPLSSGEAYIFNALVACIFICYWRTCLTDPGTIPKDWHESLSGQESNAKQTATKAAAQSNRWCRRCEAFKPPRAHHCKTCKRCIMKMDHHCVWTANCVSHITIPHFIRFLFYAVASMSFLEYFLFLRVAPIWAKRSLPRYLGPFVLQLSHIFVLFAVNSFVLFALTLLLGRTLWSLAVNTWTIEGWEIERHDAVLRRARVLGGYLEDPDGNKIFIEHQEFPWDIGIWANICQGMGSANPLSWLWPFSRSPSTETGLSYEHNEIDDPSKPWPPPDPDRLFRAERKPLVGDGFTKSWDINDFKERQAADLARYTDGDGEYVVRRRPFHERLEASRQSERIYEDEDAIGTDTESDEEDVRGRPSRRVDEGEEAWRNKEGERLADFGVDEVADFYDEDDVPLAELIRRRQLAWDRGLASASASHHRWPSRSSRNSSTCLLTIGIITLLSRRGHAQNSPKMAENVPPNSAQSATAAADQPGRPYYESLRSTLRQTLDKKRKMDEQLAALEENIYKTEGAYLEETANSGNIVRGFDGWVKGVQIGTRSAVDGSRRGGRVREEDRVFSRSSVSWMRLQEGPDSGTPSHAPTPTGQFPPQLSARDSNASTPAAGSGKAQGNKKKRPTDKDDEDDLKPSKRHKITYSRE</sequence>
<dbReference type="GO" id="GO:0006325">
    <property type="term" value="P:chromatin organization"/>
    <property type="evidence" value="ECO:0007669"/>
    <property type="project" value="UniProtKB-KW"/>
</dbReference>
<keyword evidence="4 18" id="KW-0808">Transferase</keyword>
<feature type="domain" description="Palmitoyltransferase DHHC" evidence="22">
    <location>
        <begin position="96"/>
        <end position="224"/>
    </location>
</feature>
<evidence type="ECO:0000256" key="9">
    <source>
        <dbReference type="ARBA" id="ARBA00023015"/>
    </source>
</evidence>
<feature type="region of interest" description="Disordered" evidence="21">
    <location>
        <begin position="369"/>
        <end position="406"/>
    </location>
</feature>
<keyword evidence="6 18" id="KW-0256">Endoplasmic reticulum</keyword>
<feature type="transmembrane region" description="Helical" evidence="18 19">
    <location>
        <begin position="45"/>
        <end position="62"/>
    </location>
</feature>
<dbReference type="EMBL" id="LKMD01000105">
    <property type="protein sequence ID" value="PIA93498.1"/>
    <property type="molecule type" value="Genomic_DNA"/>
</dbReference>
<evidence type="ECO:0000313" key="24">
    <source>
        <dbReference type="EMBL" id="WPB01481.1"/>
    </source>
</evidence>
<keyword evidence="14" id="KW-0539">Nucleus</keyword>
<feature type="transmembrane region" description="Helical" evidence="18 19">
    <location>
        <begin position="181"/>
        <end position="206"/>
    </location>
</feature>
<evidence type="ECO:0000256" key="14">
    <source>
        <dbReference type="ARBA" id="ARBA00023242"/>
    </source>
</evidence>
<organism evidence="23 25">
    <name type="scientific">Cercospora beticola</name>
    <name type="common">Sugarbeet leaf spot fungus</name>
    <dbReference type="NCBI Taxonomy" id="122368"/>
    <lineage>
        <taxon>Eukaryota</taxon>
        <taxon>Fungi</taxon>
        <taxon>Dikarya</taxon>
        <taxon>Ascomycota</taxon>
        <taxon>Pezizomycotina</taxon>
        <taxon>Dothideomycetes</taxon>
        <taxon>Dothideomycetidae</taxon>
        <taxon>Mycosphaerellales</taxon>
        <taxon>Mycosphaerellaceae</taxon>
        <taxon>Cercospora</taxon>
    </lineage>
</organism>
<dbReference type="GO" id="GO:0000123">
    <property type="term" value="C:histone acetyltransferase complex"/>
    <property type="evidence" value="ECO:0007669"/>
    <property type="project" value="InterPro"/>
</dbReference>
<dbReference type="Proteomes" id="UP000230605">
    <property type="component" value="Chromosome 4"/>
</dbReference>
<comment type="domain">
    <text evidence="18 19">The DHHC domain is required for palmitoyltransferase activity.</text>
</comment>
<evidence type="ECO:0000256" key="6">
    <source>
        <dbReference type="ARBA" id="ARBA00022824"/>
    </source>
</evidence>
<evidence type="ECO:0000256" key="8">
    <source>
        <dbReference type="ARBA" id="ARBA00022989"/>
    </source>
</evidence>
<evidence type="ECO:0000256" key="12">
    <source>
        <dbReference type="ARBA" id="ARBA00023139"/>
    </source>
</evidence>
<dbReference type="GO" id="GO:0019706">
    <property type="term" value="F:protein-cysteine S-palmitoyltransferase activity"/>
    <property type="evidence" value="ECO:0007669"/>
    <property type="project" value="UniProtKB-UniRule"/>
</dbReference>
<protein>
    <recommendedName>
        <fullName evidence="18">Palmitoyltransferase PFA4</fullName>
        <ecNumber evidence="18">2.3.1.225</ecNumber>
    </recommendedName>
    <alternativeName>
        <fullName evidence="18">Protein S-acyltransferase</fullName>
        <shortName evidence="18">PAT</shortName>
    </alternativeName>
    <alternativeName>
        <fullName evidence="18">Protein fatty acyltransferase 4</fullName>
    </alternativeName>
</protein>
<keyword evidence="16 18" id="KW-0012">Acyltransferase</keyword>
<evidence type="ECO:0000256" key="16">
    <source>
        <dbReference type="ARBA" id="ARBA00023315"/>
    </source>
</evidence>
<gene>
    <name evidence="18" type="primary">PFA4</name>
    <name evidence="23" type="ORF">CB0940_04258</name>
    <name evidence="24" type="ORF">RHO25_006107</name>
</gene>
<dbReference type="EC" id="2.3.1.225" evidence="18"/>
<evidence type="ECO:0000256" key="4">
    <source>
        <dbReference type="ARBA" id="ARBA00022679"/>
    </source>
</evidence>
<dbReference type="InterPro" id="IPR015418">
    <property type="entry name" value="Eaf6"/>
</dbReference>
<feature type="coiled-coil region" evidence="20">
    <location>
        <begin position="517"/>
        <end position="551"/>
    </location>
</feature>
<feature type="compositionally biased region" description="Polar residues" evidence="21">
    <location>
        <begin position="614"/>
        <end position="641"/>
    </location>
</feature>
<evidence type="ECO:0000313" key="26">
    <source>
        <dbReference type="Proteomes" id="UP001302367"/>
    </source>
</evidence>
<evidence type="ECO:0000256" key="13">
    <source>
        <dbReference type="ARBA" id="ARBA00023163"/>
    </source>
</evidence>
<evidence type="ECO:0000256" key="10">
    <source>
        <dbReference type="ARBA" id="ARBA00023054"/>
    </source>
</evidence>
<evidence type="ECO:0000256" key="15">
    <source>
        <dbReference type="ARBA" id="ARBA00023288"/>
    </source>
</evidence>
<evidence type="ECO:0000256" key="3">
    <source>
        <dbReference type="ARBA" id="ARBA00010916"/>
    </source>
</evidence>
<evidence type="ECO:0000256" key="20">
    <source>
        <dbReference type="SAM" id="Coils"/>
    </source>
</evidence>
<dbReference type="InterPro" id="IPR001594">
    <property type="entry name" value="Palmitoyltrfase_DHHC"/>
</dbReference>
<name>A0A2G5HLW3_CERBT</name>
<keyword evidence="9" id="KW-0805">Transcription regulation</keyword>
<feature type="compositionally biased region" description="Acidic residues" evidence="21">
    <location>
        <begin position="376"/>
        <end position="392"/>
    </location>
</feature>
<dbReference type="InterPro" id="IPR033682">
    <property type="entry name" value="PFA4"/>
</dbReference>
<dbReference type="Pfam" id="PF01529">
    <property type="entry name" value="DHHC"/>
    <property type="match status" value="1"/>
</dbReference>
<dbReference type="PROSITE" id="PS50216">
    <property type="entry name" value="DHHC"/>
    <property type="match status" value="1"/>
</dbReference>
<comment type="similarity">
    <text evidence="18">Belongs to the DHHC palmitoyltransferase family. PFA4 subfamily.</text>
</comment>
<comment type="similarity">
    <text evidence="3">Belongs to the EAF6 family.</text>
</comment>
<keyword evidence="10 20" id="KW-0175">Coiled coil</keyword>
<evidence type="ECO:0000256" key="18">
    <source>
        <dbReference type="HAMAP-Rule" id="MF_03199"/>
    </source>
</evidence>
<evidence type="ECO:0000256" key="11">
    <source>
        <dbReference type="ARBA" id="ARBA00023136"/>
    </source>
</evidence>
<comment type="function">
    <text evidence="18">Mediates the reversible addition of palmitate to target proteins, thereby regulating their membrane association and biological function.</text>
</comment>
<keyword evidence="15 18" id="KW-0449">Lipoprotein</keyword>
<keyword evidence="13" id="KW-0804">Transcription</keyword>
<evidence type="ECO:0000313" key="25">
    <source>
        <dbReference type="Proteomes" id="UP000230605"/>
    </source>
</evidence>
<keyword evidence="26" id="KW-1185">Reference proteome</keyword>
<keyword evidence="11 18" id="KW-0472">Membrane</keyword>
<evidence type="ECO:0000256" key="19">
    <source>
        <dbReference type="RuleBase" id="RU079119"/>
    </source>
</evidence>
<keyword evidence="5 18" id="KW-0812">Transmembrane</keyword>
<dbReference type="Proteomes" id="UP001302367">
    <property type="component" value="Chromosome 4"/>
</dbReference>
<keyword evidence="8 18" id="KW-1133">Transmembrane helix</keyword>
<proteinExistence type="inferred from homology"/>
<feature type="compositionally biased region" description="Basic residues" evidence="21">
    <location>
        <begin position="667"/>
        <end position="677"/>
    </location>
</feature>
<feature type="transmembrane region" description="Helical" evidence="18 19">
    <location>
        <begin position="12"/>
        <end position="33"/>
    </location>
</feature>
<feature type="transmembrane region" description="Helical" evidence="18 19">
    <location>
        <begin position="146"/>
        <end position="169"/>
    </location>
</feature>
<reference evidence="24 26" key="2">
    <citation type="submission" date="2023-09" db="EMBL/GenBank/DDBJ databases">
        <title>Complete-Gapless Cercospora beticola genome.</title>
        <authorList>
            <person name="Wyatt N.A."/>
            <person name="Spanner R.E."/>
            <person name="Bolton M.D."/>
        </authorList>
    </citation>
    <scope>NUCLEOTIDE SEQUENCE [LARGE SCALE GENOMIC DNA]</scope>
    <source>
        <strain evidence="24">Cb09-40</strain>
    </source>
</reference>